<evidence type="ECO:0000256" key="1">
    <source>
        <dbReference type="ARBA" id="ARBA00004395"/>
    </source>
</evidence>
<dbReference type="GO" id="GO:0006891">
    <property type="term" value="P:intra-Golgi vesicle-mediated transport"/>
    <property type="evidence" value="ECO:0007669"/>
    <property type="project" value="TreeGrafter"/>
</dbReference>
<organism>
    <name type="scientific">Pediculus humanus subsp. corporis</name>
    <name type="common">Body louse</name>
    <dbReference type="NCBI Taxonomy" id="121224"/>
    <lineage>
        <taxon>Eukaryota</taxon>
        <taxon>Metazoa</taxon>
        <taxon>Ecdysozoa</taxon>
        <taxon>Arthropoda</taxon>
        <taxon>Hexapoda</taxon>
        <taxon>Insecta</taxon>
        <taxon>Pterygota</taxon>
        <taxon>Neoptera</taxon>
        <taxon>Paraneoptera</taxon>
        <taxon>Psocodea</taxon>
        <taxon>Troctomorpha</taxon>
        <taxon>Phthiraptera</taxon>
        <taxon>Anoplura</taxon>
        <taxon>Pediculidae</taxon>
        <taxon>Pediculus</taxon>
    </lineage>
</organism>
<evidence type="ECO:0000256" key="5">
    <source>
        <dbReference type="ARBA" id="ARBA00022927"/>
    </source>
</evidence>
<keyword evidence="7" id="KW-0472">Membrane</keyword>
<dbReference type="FunCoup" id="E0W3X7">
    <property type="interactions" value="1568"/>
</dbReference>
<evidence type="ECO:0000256" key="7">
    <source>
        <dbReference type="ARBA" id="ARBA00023136"/>
    </source>
</evidence>
<dbReference type="eggNOG" id="KOG2069">
    <property type="taxonomic scope" value="Eukaryota"/>
</dbReference>
<evidence type="ECO:0000313" key="10">
    <source>
        <dbReference type="EnsemblMetazoa" id="PHUM612450-PA"/>
    </source>
</evidence>
<evidence type="ECO:0000313" key="11">
    <source>
        <dbReference type="Proteomes" id="UP000009046"/>
    </source>
</evidence>
<reference evidence="9" key="1">
    <citation type="submission" date="2007-04" db="EMBL/GenBank/DDBJ databases">
        <title>Annotation of Pediculus humanus corporis strain USDA.</title>
        <authorList>
            <person name="Kirkness E."/>
            <person name="Hannick L."/>
            <person name="Hass B."/>
            <person name="Bruggner R."/>
            <person name="Lawson D."/>
            <person name="Bidwell S."/>
            <person name="Joardar V."/>
            <person name="Caler E."/>
            <person name="Walenz B."/>
            <person name="Inman J."/>
            <person name="Schobel S."/>
            <person name="Galinsky K."/>
            <person name="Amedeo P."/>
            <person name="Strausberg R."/>
        </authorList>
    </citation>
    <scope>NUCLEOTIDE SEQUENCE</scope>
    <source>
        <strain evidence="9">USDA</strain>
    </source>
</reference>
<evidence type="ECO:0000256" key="8">
    <source>
        <dbReference type="ARBA" id="ARBA00031347"/>
    </source>
</evidence>
<reference evidence="9" key="2">
    <citation type="submission" date="2007-04" db="EMBL/GenBank/DDBJ databases">
        <title>The genome of the human body louse.</title>
        <authorList>
            <consortium name="The Human Body Louse Genome Consortium"/>
            <person name="Kirkness E."/>
            <person name="Walenz B."/>
            <person name="Hass B."/>
            <person name="Bruggner R."/>
            <person name="Strausberg R."/>
        </authorList>
    </citation>
    <scope>NUCLEOTIDE SEQUENCE</scope>
    <source>
        <strain evidence="9">USDA</strain>
    </source>
</reference>
<name>E0W3X7_PEDHC</name>
<evidence type="ECO:0000313" key="9">
    <source>
        <dbReference type="EMBL" id="EEB20333.1"/>
    </source>
</evidence>
<protein>
    <recommendedName>
        <fullName evidence="3">Conserved oligomeric Golgi complex subunit 8</fullName>
    </recommendedName>
    <alternativeName>
        <fullName evidence="8">Component of oligomeric Golgi complex 8</fullName>
    </alternativeName>
</protein>
<evidence type="ECO:0000256" key="4">
    <source>
        <dbReference type="ARBA" id="ARBA00022448"/>
    </source>
</evidence>
<dbReference type="InterPro" id="IPR016159">
    <property type="entry name" value="Cullin_repeat-like_dom_sf"/>
</dbReference>
<dbReference type="OrthoDB" id="1661054at2759"/>
<keyword evidence="5" id="KW-0653">Protein transport</keyword>
<dbReference type="EnsemblMetazoa" id="PHUM612450-RA">
    <property type="protein sequence ID" value="PHUM612450-PA"/>
    <property type="gene ID" value="PHUM612450"/>
</dbReference>
<dbReference type="CTD" id="8239728"/>
<dbReference type="GO" id="GO:0015031">
    <property type="term" value="P:protein transport"/>
    <property type="evidence" value="ECO:0007669"/>
    <property type="project" value="UniProtKB-KW"/>
</dbReference>
<dbReference type="OMA" id="QRCIHGV"/>
<dbReference type="InterPro" id="IPR007255">
    <property type="entry name" value="COG8"/>
</dbReference>
<sequence>MAFEKENIVNILISPDTYLDDPEQINYVKKVTQFSLDKLTSEPEKLNEEKKHLLQKTQELAFSNYKTFIQRAECLNEIHKKFNSVQQNLSQVSTELPEFSKRCQELTNIALQIETHRNLNSLVLSKSNELLKVLELPQLMETCIKNGHFEEALELSSYIRWLGKKHGNIELVKSIVNDSEALWQVMLCRLIAQLRTDLQLPKCLEIVGLIRRMEVFSDAELRLKFLQGRDSWFQSLLASVPKSDGTQYILKVIELTRIHLFNIMTQYRAIFSDEEVIVSSIKISNVNESYIFYSWLSEKISQFLSILDSPELQKNISSLDSIIGQSMYFAHSFSRIGADFRGLLASKFIKIIEQSFELSISKINKKFKQEMDKFAIHKISTVGKIKPNLETKPEQPPLCLIEFYPLVDYLNEILTAFNELRSCALLSTADFIANLIQESLKFCSKVILSYYKIEQQTFEKTEKEKFARFCGGFQMLVNYLQKCIHLVFPLQEVANHMGIPIHQLQKEGVTFINESAILEPINHLLPVEIHSEIITEGA</sequence>
<dbReference type="EMBL" id="DS235883">
    <property type="protein sequence ID" value="EEB20333.1"/>
    <property type="molecule type" value="Genomic_DNA"/>
</dbReference>
<comment type="similarity">
    <text evidence="2">Belongs to the COG8 family.</text>
</comment>
<dbReference type="Pfam" id="PF04124">
    <property type="entry name" value="Dor1"/>
    <property type="match status" value="1"/>
</dbReference>
<accession>E0W3X7</accession>
<keyword evidence="11" id="KW-1185">Reference proteome</keyword>
<dbReference type="GeneID" id="8239728"/>
<dbReference type="PANTHER" id="PTHR21311:SF0">
    <property type="entry name" value="CONSERVED OLIGOMERIC GOLGI COMPLEX SUBUNIT 8"/>
    <property type="match status" value="1"/>
</dbReference>
<keyword evidence="4" id="KW-0813">Transport</keyword>
<proteinExistence type="inferred from homology"/>
<dbReference type="Proteomes" id="UP000009046">
    <property type="component" value="Unassembled WGS sequence"/>
</dbReference>
<dbReference type="InParanoid" id="E0W3X7"/>
<comment type="subcellular location">
    <subcellularLocation>
        <location evidence="1">Golgi apparatus membrane</location>
        <topology evidence="1">Peripheral membrane protein</topology>
    </subcellularLocation>
</comment>
<dbReference type="GO" id="GO:0000139">
    <property type="term" value="C:Golgi membrane"/>
    <property type="evidence" value="ECO:0007669"/>
    <property type="project" value="UniProtKB-SubCell"/>
</dbReference>
<dbReference type="GO" id="GO:0017119">
    <property type="term" value="C:Golgi transport complex"/>
    <property type="evidence" value="ECO:0007669"/>
    <property type="project" value="InterPro"/>
</dbReference>
<dbReference type="SUPFAM" id="SSF74788">
    <property type="entry name" value="Cullin repeat-like"/>
    <property type="match status" value="1"/>
</dbReference>
<keyword evidence="6" id="KW-0333">Golgi apparatus</keyword>
<gene>
    <name evidence="10" type="primary">8239728</name>
    <name evidence="9" type="ORF">Phum_PHUM612450</name>
</gene>
<evidence type="ECO:0000256" key="2">
    <source>
        <dbReference type="ARBA" id="ARBA00006419"/>
    </source>
</evidence>
<dbReference type="KEGG" id="phu:Phum_PHUM612450"/>
<evidence type="ECO:0000256" key="3">
    <source>
        <dbReference type="ARBA" id="ARBA00020983"/>
    </source>
</evidence>
<dbReference type="AlphaFoldDB" id="E0W3X7"/>
<dbReference type="HOGENOM" id="CLU_017968_0_0_1"/>
<dbReference type="EMBL" id="AAZO01007485">
    <property type="status" value="NOT_ANNOTATED_CDS"/>
    <property type="molecule type" value="Genomic_DNA"/>
</dbReference>
<dbReference type="RefSeq" id="XP_002433071.1">
    <property type="nucleotide sequence ID" value="XM_002433026.1"/>
</dbReference>
<reference evidence="10" key="3">
    <citation type="submission" date="2021-02" db="UniProtKB">
        <authorList>
            <consortium name="EnsemblMetazoa"/>
        </authorList>
    </citation>
    <scope>IDENTIFICATION</scope>
    <source>
        <strain evidence="10">USDA</strain>
    </source>
</reference>
<dbReference type="STRING" id="121224.E0W3X7"/>
<dbReference type="PANTHER" id="PTHR21311">
    <property type="entry name" value="CONSERVED OLIGOMERIC GOLGI COMPLEX COMPONENT 8"/>
    <property type="match status" value="1"/>
</dbReference>
<evidence type="ECO:0000256" key="6">
    <source>
        <dbReference type="ARBA" id="ARBA00023034"/>
    </source>
</evidence>
<dbReference type="VEuPathDB" id="VectorBase:PHUM612450"/>